<dbReference type="Gene3D" id="6.10.250.690">
    <property type="match status" value="1"/>
</dbReference>
<evidence type="ECO:0000256" key="8">
    <source>
        <dbReference type="PROSITE-ProRule" id="PRU00169"/>
    </source>
</evidence>
<keyword evidence="6" id="KW-0804">Transcription</keyword>
<keyword evidence="5 9" id="KW-0238">DNA-binding</keyword>
<dbReference type="SMART" id="SM00448">
    <property type="entry name" value="REC"/>
    <property type="match status" value="1"/>
</dbReference>
<sequence length="219" mass="25768">MLNILIVEDELAINQLIYINLSDEGYCCTRAYDGEEAADLIENNNYDLILLDIMLPKINGYELFEYIRPLGTPVIFITAKTDINDRIRGLRLGADDYISKPFQVGELLARVEAVLRRLGKSERKIELYDVTIDLNSREVRKDGQLIELTVKEFELLIQLIQNKNVALQRSWLYERVWEGEFTGETRTLDTHIQRLRKKLEWEDRIKTVFRIGYRLEVRK</sequence>
<gene>
    <name evidence="12" type="ORF">DHW61_05760</name>
</gene>
<evidence type="ECO:0000256" key="3">
    <source>
        <dbReference type="ARBA" id="ARBA00023012"/>
    </source>
</evidence>
<dbReference type="GO" id="GO:0006355">
    <property type="term" value="P:regulation of DNA-templated transcription"/>
    <property type="evidence" value="ECO:0007669"/>
    <property type="project" value="InterPro"/>
</dbReference>
<dbReference type="EMBL" id="DPVV01000195">
    <property type="protein sequence ID" value="HCL01912.1"/>
    <property type="molecule type" value="Genomic_DNA"/>
</dbReference>
<keyword evidence="2 8" id="KW-0597">Phosphoprotein</keyword>
<evidence type="ECO:0000259" key="10">
    <source>
        <dbReference type="PROSITE" id="PS50110"/>
    </source>
</evidence>
<dbReference type="PROSITE" id="PS50110">
    <property type="entry name" value="RESPONSE_REGULATORY"/>
    <property type="match status" value="1"/>
</dbReference>
<evidence type="ECO:0000259" key="11">
    <source>
        <dbReference type="PROSITE" id="PS51755"/>
    </source>
</evidence>
<dbReference type="AlphaFoldDB" id="A0A3D2X477"/>
<dbReference type="PROSITE" id="PS51755">
    <property type="entry name" value="OMPR_PHOB"/>
    <property type="match status" value="1"/>
</dbReference>
<dbReference type="Gene3D" id="1.10.10.10">
    <property type="entry name" value="Winged helix-like DNA-binding domain superfamily/Winged helix DNA-binding domain"/>
    <property type="match status" value="1"/>
</dbReference>
<dbReference type="Proteomes" id="UP000262969">
    <property type="component" value="Unassembled WGS sequence"/>
</dbReference>
<dbReference type="SUPFAM" id="SSF52172">
    <property type="entry name" value="CheY-like"/>
    <property type="match status" value="1"/>
</dbReference>
<comment type="function">
    <text evidence="7">May play the central regulatory role in sporulation. It may be an element of the effector pathway responsible for the activation of sporulation genes in response to nutritional stress. Spo0A may act in concert with spo0H (a sigma factor) to control the expression of some genes that are critical to the sporulation process.</text>
</comment>
<dbReference type="GO" id="GO:0000156">
    <property type="term" value="F:phosphorelay response regulator activity"/>
    <property type="evidence" value="ECO:0007669"/>
    <property type="project" value="TreeGrafter"/>
</dbReference>
<keyword evidence="3" id="KW-0902">Two-component regulatory system</keyword>
<evidence type="ECO:0000256" key="7">
    <source>
        <dbReference type="ARBA" id="ARBA00024867"/>
    </source>
</evidence>
<dbReference type="GO" id="GO:0005829">
    <property type="term" value="C:cytosol"/>
    <property type="evidence" value="ECO:0007669"/>
    <property type="project" value="TreeGrafter"/>
</dbReference>
<evidence type="ECO:0000256" key="2">
    <source>
        <dbReference type="ARBA" id="ARBA00022553"/>
    </source>
</evidence>
<dbReference type="GO" id="GO:0000976">
    <property type="term" value="F:transcription cis-regulatory region binding"/>
    <property type="evidence" value="ECO:0007669"/>
    <property type="project" value="TreeGrafter"/>
</dbReference>
<dbReference type="GO" id="GO:0032993">
    <property type="term" value="C:protein-DNA complex"/>
    <property type="evidence" value="ECO:0007669"/>
    <property type="project" value="TreeGrafter"/>
</dbReference>
<evidence type="ECO:0000256" key="1">
    <source>
        <dbReference type="ARBA" id="ARBA00018672"/>
    </source>
</evidence>
<feature type="domain" description="OmpR/PhoB-type" evidence="11">
    <location>
        <begin position="122"/>
        <end position="217"/>
    </location>
</feature>
<accession>A0A3D2X477</accession>
<evidence type="ECO:0000256" key="4">
    <source>
        <dbReference type="ARBA" id="ARBA00023015"/>
    </source>
</evidence>
<name>A0A3D2X477_9FIRM</name>
<organism evidence="12 13">
    <name type="scientific">Lachnoclostridium phytofermentans</name>
    <dbReference type="NCBI Taxonomy" id="66219"/>
    <lineage>
        <taxon>Bacteria</taxon>
        <taxon>Bacillati</taxon>
        <taxon>Bacillota</taxon>
        <taxon>Clostridia</taxon>
        <taxon>Lachnospirales</taxon>
        <taxon>Lachnospiraceae</taxon>
    </lineage>
</organism>
<dbReference type="PANTHER" id="PTHR48111">
    <property type="entry name" value="REGULATOR OF RPOS"/>
    <property type="match status" value="1"/>
</dbReference>
<proteinExistence type="predicted"/>
<evidence type="ECO:0000256" key="6">
    <source>
        <dbReference type="ARBA" id="ARBA00023163"/>
    </source>
</evidence>
<dbReference type="PANTHER" id="PTHR48111:SF1">
    <property type="entry name" value="TWO-COMPONENT RESPONSE REGULATOR ORR33"/>
    <property type="match status" value="1"/>
</dbReference>
<dbReference type="InterPro" id="IPR001789">
    <property type="entry name" value="Sig_transdc_resp-reg_receiver"/>
</dbReference>
<dbReference type="InterPro" id="IPR039420">
    <property type="entry name" value="WalR-like"/>
</dbReference>
<keyword evidence="4" id="KW-0805">Transcription regulation</keyword>
<evidence type="ECO:0000313" key="13">
    <source>
        <dbReference type="Proteomes" id="UP000262969"/>
    </source>
</evidence>
<dbReference type="InterPro" id="IPR011006">
    <property type="entry name" value="CheY-like_superfamily"/>
</dbReference>
<dbReference type="InterPro" id="IPR001867">
    <property type="entry name" value="OmpR/PhoB-type_DNA-bd"/>
</dbReference>
<comment type="caution">
    <text evidence="12">The sequence shown here is derived from an EMBL/GenBank/DDBJ whole genome shotgun (WGS) entry which is preliminary data.</text>
</comment>
<dbReference type="SMART" id="SM00862">
    <property type="entry name" value="Trans_reg_C"/>
    <property type="match status" value="1"/>
</dbReference>
<evidence type="ECO:0000313" key="12">
    <source>
        <dbReference type="EMBL" id="HCL01912.1"/>
    </source>
</evidence>
<protein>
    <recommendedName>
        <fullName evidence="1">Stage 0 sporulation protein A homolog</fullName>
    </recommendedName>
</protein>
<reference evidence="12 13" key="1">
    <citation type="journal article" date="2018" name="Nat. Biotechnol.">
        <title>A standardized bacterial taxonomy based on genome phylogeny substantially revises the tree of life.</title>
        <authorList>
            <person name="Parks D.H."/>
            <person name="Chuvochina M."/>
            <person name="Waite D.W."/>
            <person name="Rinke C."/>
            <person name="Skarshewski A."/>
            <person name="Chaumeil P.A."/>
            <person name="Hugenholtz P."/>
        </authorList>
    </citation>
    <scope>NUCLEOTIDE SEQUENCE [LARGE SCALE GENOMIC DNA]</scope>
    <source>
        <strain evidence="12">UBA11728</strain>
    </source>
</reference>
<evidence type="ECO:0000256" key="5">
    <source>
        <dbReference type="ARBA" id="ARBA00023125"/>
    </source>
</evidence>
<feature type="domain" description="Response regulatory" evidence="10">
    <location>
        <begin position="3"/>
        <end position="115"/>
    </location>
</feature>
<dbReference type="InterPro" id="IPR036388">
    <property type="entry name" value="WH-like_DNA-bd_sf"/>
</dbReference>
<feature type="DNA-binding region" description="OmpR/PhoB-type" evidence="9">
    <location>
        <begin position="122"/>
        <end position="217"/>
    </location>
</feature>
<dbReference type="Pfam" id="PF00072">
    <property type="entry name" value="Response_reg"/>
    <property type="match status" value="1"/>
</dbReference>
<dbReference type="Pfam" id="PF00486">
    <property type="entry name" value="Trans_reg_C"/>
    <property type="match status" value="1"/>
</dbReference>
<dbReference type="CDD" id="cd00383">
    <property type="entry name" value="trans_reg_C"/>
    <property type="match status" value="1"/>
</dbReference>
<dbReference type="Gene3D" id="3.40.50.2300">
    <property type="match status" value="1"/>
</dbReference>
<feature type="modified residue" description="4-aspartylphosphate" evidence="8">
    <location>
        <position position="52"/>
    </location>
</feature>
<evidence type="ECO:0000256" key="9">
    <source>
        <dbReference type="PROSITE-ProRule" id="PRU01091"/>
    </source>
</evidence>